<dbReference type="GO" id="GO:0005737">
    <property type="term" value="C:cytoplasm"/>
    <property type="evidence" value="ECO:0007669"/>
    <property type="project" value="UniProtKB-SubCell"/>
</dbReference>
<keyword evidence="4" id="KW-1185">Reference proteome</keyword>
<dbReference type="PANTHER" id="PTHR23175">
    <property type="entry name" value="PDZ DOMAIN-CONTAINING PROTEIN"/>
    <property type="match status" value="1"/>
</dbReference>
<dbReference type="Proteomes" id="UP001148018">
    <property type="component" value="Unassembled WGS sequence"/>
</dbReference>
<dbReference type="SUPFAM" id="SSF50156">
    <property type="entry name" value="PDZ domain-like"/>
    <property type="match status" value="1"/>
</dbReference>
<protein>
    <submittedName>
        <fullName evidence="3">Uncharacterized protein</fullName>
    </submittedName>
</protein>
<evidence type="ECO:0000313" key="3">
    <source>
        <dbReference type="EMBL" id="KAJ3595352.1"/>
    </source>
</evidence>
<name>A0A9Q0DZG9_9TELE</name>
<dbReference type="PANTHER" id="PTHR23175:SF16">
    <property type="entry name" value="RHO GTPASE-ACTIVATING PROTEIN 21"/>
    <property type="match status" value="1"/>
</dbReference>
<dbReference type="OrthoDB" id="6281275at2759"/>
<evidence type="ECO:0000313" key="4">
    <source>
        <dbReference type="Proteomes" id="UP001148018"/>
    </source>
</evidence>
<comment type="caution">
    <text evidence="3">The sequence shown here is derived from an EMBL/GenBank/DDBJ whole genome shotgun (WGS) entry which is preliminary data.</text>
</comment>
<sequence>MVHLPHALRSTRPIYEYENDPAEWADPAEPHASEEETFSWPGPKTVRLCRIAQGFGFTLRHFIVYPPESAVLPSFPEDDHGRRGRPRNKMEPMDTIFVKQVKEGGPAHGAGLCTACANGQAFSGRSTCLIQGEGTAVWQESRSSLAPFFIPDAKMNWRDKKPATSELHQHRHACKGRDGRGPGTDYRGTYGCCVRLGFDTEQAGSRFAWLDF</sequence>
<dbReference type="AlphaFoldDB" id="A0A9Q0DZG9"/>
<reference evidence="3" key="1">
    <citation type="submission" date="2022-07" db="EMBL/GenBank/DDBJ databases">
        <title>Chromosome-level genome of Muraenolepis orangiensis.</title>
        <authorList>
            <person name="Kim J."/>
        </authorList>
    </citation>
    <scope>NUCLEOTIDE SEQUENCE</scope>
    <source>
        <strain evidence="3">KU_S4_2022</strain>
        <tissue evidence="3">Muscle</tissue>
    </source>
</reference>
<keyword evidence="2" id="KW-0963">Cytoplasm</keyword>
<proteinExistence type="predicted"/>
<organism evidence="3 4">
    <name type="scientific">Muraenolepis orangiensis</name>
    <name type="common">Patagonian moray cod</name>
    <dbReference type="NCBI Taxonomy" id="630683"/>
    <lineage>
        <taxon>Eukaryota</taxon>
        <taxon>Metazoa</taxon>
        <taxon>Chordata</taxon>
        <taxon>Craniata</taxon>
        <taxon>Vertebrata</taxon>
        <taxon>Euteleostomi</taxon>
        <taxon>Actinopterygii</taxon>
        <taxon>Neopterygii</taxon>
        <taxon>Teleostei</taxon>
        <taxon>Neoteleostei</taxon>
        <taxon>Acanthomorphata</taxon>
        <taxon>Zeiogadaria</taxon>
        <taxon>Gadariae</taxon>
        <taxon>Gadiformes</taxon>
        <taxon>Muraenolepidoidei</taxon>
        <taxon>Muraenolepididae</taxon>
        <taxon>Muraenolepis</taxon>
    </lineage>
</organism>
<dbReference type="EMBL" id="JANIIK010000111">
    <property type="protein sequence ID" value="KAJ3595352.1"/>
    <property type="molecule type" value="Genomic_DNA"/>
</dbReference>
<dbReference type="Gene3D" id="2.30.42.10">
    <property type="match status" value="1"/>
</dbReference>
<evidence type="ECO:0000256" key="2">
    <source>
        <dbReference type="ARBA" id="ARBA00022490"/>
    </source>
</evidence>
<dbReference type="InterPro" id="IPR036034">
    <property type="entry name" value="PDZ_sf"/>
</dbReference>
<evidence type="ECO:0000256" key="1">
    <source>
        <dbReference type="ARBA" id="ARBA00004496"/>
    </source>
</evidence>
<comment type="subcellular location">
    <subcellularLocation>
        <location evidence="1">Cytoplasm</location>
    </subcellularLocation>
</comment>
<gene>
    <name evidence="3" type="ORF">NHX12_004656</name>
</gene>
<accession>A0A9Q0DZG9</accession>